<reference evidence="5" key="1">
    <citation type="submission" date="2023-05" db="EMBL/GenBank/DDBJ databases">
        <title>Sedimentitalea sp. nov. JM2-8.</title>
        <authorList>
            <person name="Huang J."/>
        </authorList>
    </citation>
    <scope>NUCLEOTIDE SEQUENCE [LARGE SCALE GENOMIC DNA]</scope>
    <source>
        <strain evidence="5">KHS03</strain>
    </source>
</reference>
<dbReference type="SUPFAM" id="SSF51120">
    <property type="entry name" value="beta-Roll"/>
    <property type="match status" value="1"/>
</dbReference>
<dbReference type="Pfam" id="PF00353">
    <property type="entry name" value="HemolysinCabind"/>
    <property type="match status" value="3"/>
</dbReference>
<evidence type="ECO:0000313" key="4">
    <source>
        <dbReference type="EMBL" id="MDU9006805.1"/>
    </source>
</evidence>
<feature type="region of interest" description="Disordered" evidence="3">
    <location>
        <begin position="245"/>
        <end position="268"/>
    </location>
</feature>
<dbReference type="InterPro" id="IPR001343">
    <property type="entry name" value="Hemolysn_Ca-bd"/>
</dbReference>
<dbReference type="EMBL" id="JASMWN010000031">
    <property type="protein sequence ID" value="MDU9006805.1"/>
    <property type="molecule type" value="Genomic_DNA"/>
</dbReference>
<gene>
    <name evidence="4" type="ORF">QO231_23505</name>
</gene>
<evidence type="ECO:0000256" key="2">
    <source>
        <dbReference type="ARBA" id="ARBA00022525"/>
    </source>
</evidence>
<sequence>MTTYTISDGFAIVRDPVSDDVTAVASSTFELIVPDSETSMSYTVNPLQPGEDPGDETVEIAVDYYNFLINDTLVGDGRPVDPEMSIFEVEWQDGAVTRTSTVLVAYVENDPILGGGTQETDFIFVISGAPLPAINSISDWENFESGITDIKVPDSGPYRPGIDIPLNSLGTDVSENDNITGTAGDDTFSSGAGRDFVEGLGGDDILNGGGGRDTLRGDSGSDTLRGKTGNDKLFGGNHDDKIFAGAGDDTMRGGKGSDTLRGADGDDTAYGDAGRDIIRGEAGNDQLNGGKGNDRMWGDGGRDTLDGGLGNDVMYGGFGSDTFVFSPGDDRIRDFQSRDQIDLRGVASITGFNDLRNNHTEDIGGNLVIDDGAGNTLTLVGFSEADLRANDFIF</sequence>
<dbReference type="Proteomes" id="UP001255416">
    <property type="component" value="Unassembled WGS sequence"/>
</dbReference>
<evidence type="ECO:0000256" key="3">
    <source>
        <dbReference type="SAM" id="MobiDB-lite"/>
    </source>
</evidence>
<dbReference type="PANTHER" id="PTHR38340:SF1">
    <property type="entry name" value="S-LAYER PROTEIN"/>
    <property type="match status" value="1"/>
</dbReference>
<dbReference type="PANTHER" id="PTHR38340">
    <property type="entry name" value="S-LAYER PROTEIN"/>
    <property type="match status" value="1"/>
</dbReference>
<evidence type="ECO:0000313" key="5">
    <source>
        <dbReference type="Proteomes" id="UP001255416"/>
    </source>
</evidence>
<keyword evidence="2" id="KW-0964">Secreted</keyword>
<organism evidence="4 5">
    <name type="scientific">Sedimentitalea todarodis</name>
    <dbReference type="NCBI Taxonomy" id="1631240"/>
    <lineage>
        <taxon>Bacteria</taxon>
        <taxon>Pseudomonadati</taxon>
        <taxon>Pseudomonadota</taxon>
        <taxon>Alphaproteobacteria</taxon>
        <taxon>Rhodobacterales</taxon>
        <taxon>Paracoccaceae</taxon>
        <taxon>Sedimentitalea</taxon>
    </lineage>
</organism>
<evidence type="ECO:0000256" key="1">
    <source>
        <dbReference type="ARBA" id="ARBA00004613"/>
    </source>
</evidence>
<dbReference type="PRINTS" id="PR00313">
    <property type="entry name" value="CABNDNGRPT"/>
</dbReference>
<name>A0ABU3VLG1_9RHOB</name>
<protein>
    <submittedName>
        <fullName evidence="4">Calcium-binding protein</fullName>
    </submittedName>
</protein>
<comment type="caution">
    <text evidence="4">The sequence shown here is derived from an EMBL/GenBank/DDBJ whole genome shotgun (WGS) entry which is preliminary data.</text>
</comment>
<feature type="compositionally biased region" description="Gly residues" evidence="3">
    <location>
        <begin position="202"/>
        <end position="212"/>
    </location>
</feature>
<feature type="region of interest" description="Disordered" evidence="3">
    <location>
        <begin position="202"/>
        <end position="232"/>
    </location>
</feature>
<dbReference type="InterPro" id="IPR011049">
    <property type="entry name" value="Serralysin-like_metalloprot_C"/>
</dbReference>
<dbReference type="Gene3D" id="2.150.10.10">
    <property type="entry name" value="Serralysin-like metalloprotease, C-terminal"/>
    <property type="match status" value="3"/>
</dbReference>
<accession>A0ABU3VLG1</accession>
<dbReference type="InterPro" id="IPR050557">
    <property type="entry name" value="RTX_toxin/Mannuronan_C5-epim"/>
</dbReference>
<feature type="region of interest" description="Disordered" evidence="3">
    <location>
        <begin position="280"/>
        <end position="299"/>
    </location>
</feature>
<keyword evidence="5" id="KW-1185">Reference proteome</keyword>
<dbReference type="RefSeq" id="WP_316782131.1">
    <property type="nucleotide sequence ID" value="NZ_JASMWN010000031.1"/>
</dbReference>
<proteinExistence type="predicted"/>
<comment type="subcellular location">
    <subcellularLocation>
        <location evidence="1">Secreted</location>
    </subcellularLocation>
</comment>